<dbReference type="InterPro" id="IPR013378">
    <property type="entry name" value="InlB-like_B-rpt"/>
</dbReference>
<dbReference type="PROSITE" id="PS51257">
    <property type="entry name" value="PROKAR_LIPOPROTEIN"/>
    <property type="match status" value="1"/>
</dbReference>
<evidence type="ECO:0000256" key="3">
    <source>
        <dbReference type="SAM" id="SignalP"/>
    </source>
</evidence>
<feature type="region of interest" description="Disordered" evidence="2">
    <location>
        <begin position="26"/>
        <end position="57"/>
    </location>
</feature>
<keyword evidence="5" id="KW-1185">Reference proteome</keyword>
<feature type="signal peptide" evidence="3">
    <location>
        <begin position="1"/>
        <end position="21"/>
    </location>
</feature>
<gene>
    <name evidence="4" type="ORF">E1I18_03615</name>
</gene>
<evidence type="ECO:0000313" key="4">
    <source>
        <dbReference type="EMBL" id="TQC51249.1"/>
    </source>
</evidence>
<comment type="subcellular location">
    <subcellularLocation>
        <location evidence="1">Cell envelope</location>
    </subcellularLocation>
</comment>
<evidence type="ECO:0000313" key="5">
    <source>
        <dbReference type="Proteomes" id="UP000320801"/>
    </source>
</evidence>
<sequence length="262" mass="28872">MKLKKLTSLLIPMVASLPFVAAACGGEGKKGNSDKTTPGTTPGKTTPTPTPTPSPAPVKKFNVTILDGSKELSKKEIEENKEFTIPASGQEKSGHIFIGFFLDKEFKNEAKPGSKITITADTTIYAKYITLVDYVKLAIKNTVGDKFKYNYELKFEALKSKAQYNGTVSYNSSSSTPFLRDEKTTGLLIKDGHNVHWIKDGKLHKISAGKKDKNPKHEEKAFSKPYESSIFAKILFAGKEENIAQVSRDNDKFTIKLQKSVS</sequence>
<dbReference type="AlphaFoldDB" id="A0A507SHB7"/>
<evidence type="ECO:0000256" key="1">
    <source>
        <dbReference type="ARBA" id="ARBA00004196"/>
    </source>
</evidence>
<name>A0A507SHB7_9BACT</name>
<accession>A0A507SHB7</accession>
<dbReference type="Pfam" id="PF09479">
    <property type="entry name" value="Flg_new"/>
    <property type="match status" value="1"/>
</dbReference>
<feature type="compositionally biased region" description="Low complexity" evidence="2">
    <location>
        <begin position="35"/>
        <end position="47"/>
    </location>
</feature>
<keyword evidence="3" id="KW-0732">Signal</keyword>
<dbReference type="Gene3D" id="2.60.40.4270">
    <property type="entry name" value="Listeria-Bacteroides repeat domain"/>
    <property type="match status" value="1"/>
</dbReference>
<feature type="chain" id="PRO_5021453588" description="Lipoprotein" evidence="3">
    <location>
        <begin position="22"/>
        <end position="262"/>
    </location>
</feature>
<feature type="non-terminal residue" evidence="4">
    <location>
        <position position="262"/>
    </location>
</feature>
<comment type="caution">
    <text evidence="4">The sequence shown here is derived from an EMBL/GenBank/DDBJ whole genome shotgun (WGS) entry which is preliminary data.</text>
</comment>
<organism evidence="4 5">
    <name type="scientific">Mycoplasmopsis mucosicanis</name>
    <dbReference type="NCBI Taxonomy" id="458208"/>
    <lineage>
        <taxon>Bacteria</taxon>
        <taxon>Bacillati</taxon>
        <taxon>Mycoplasmatota</taxon>
        <taxon>Mycoplasmoidales</taxon>
        <taxon>Metamycoplasmataceae</taxon>
        <taxon>Mycoplasmopsis</taxon>
    </lineage>
</organism>
<dbReference type="EMBL" id="SMDN01000029">
    <property type="protein sequence ID" value="TQC51249.1"/>
    <property type="molecule type" value="Genomic_DNA"/>
</dbReference>
<dbReference type="RefSeq" id="WP_141484226.1">
    <property type="nucleotide sequence ID" value="NZ_SMDN01000029.1"/>
</dbReference>
<evidence type="ECO:0008006" key="6">
    <source>
        <dbReference type="Google" id="ProtNLM"/>
    </source>
</evidence>
<proteinExistence type="predicted"/>
<evidence type="ECO:0000256" key="2">
    <source>
        <dbReference type="SAM" id="MobiDB-lite"/>
    </source>
</evidence>
<dbReference type="Proteomes" id="UP000320801">
    <property type="component" value="Unassembled WGS sequence"/>
</dbReference>
<protein>
    <recommendedName>
        <fullName evidence="6">Lipoprotein</fullName>
    </recommendedName>
</protein>
<reference evidence="4 5" key="1">
    <citation type="submission" date="2019-03" db="EMBL/GenBank/DDBJ databases">
        <title>Characterization of a novel Mycoplasma cynos real-time PCR assay.</title>
        <authorList>
            <person name="Tallmadge R.L."/>
            <person name="Mitchell P.K."/>
            <person name="Goodman L."/>
        </authorList>
    </citation>
    <scope>NUCLEOTIDE SEQUENCE [LARGE SCALE GENOMIC DNA]</scope>
    <source>
        <strain evidence="4 5">1642</strain>
    </source>
</reference>
<dbReference type="OrthoDB" id="394301at2"/>
<dbReference type="GO" id="GO:0030313">
    <property type="term" value="C:cell envelope"/>
    <property type="evidence" value="ECO:0007669"/>
    <property type="project" value="UniProtKB-SubCell"/>
</dbReference>
<dbReference type="InterPro" id="IPR042229">
    <property type="entry name" value="Listeria/Bacterioides_rpt_sf"/>
</dbReference>